<dbReference type="PANTHER" id="PTHR35007">
    <property type="entry name" value="INTEGRAL MEMBRANE PROTEIN-RELATED"/>
    <property type="match status" value="1"/>
</dbReference>
<dbReference type="Pfam" id="PF00482">
    <property type="entry name" value="T2SSF"/>
    <property type="match status" value="1"/>
</dbReference>
<feature type="transmembrane region" description="Helical" evidence="6">
    <location>
        <begin position="263"/>
        <end position="283"/>
    </location>
</feature>
<sequence>MSRDALLALCTLLASLSLAGAVLVLRGGLRERLQARLALVTAGAAEMPGQGAQLLALAPLAPSQLALRQRILRLLGRSPHLPPSHAFSLPLVLLAALGAGLVAAWAIAWLMDPLIGIAGGGAVGLLVTYGLFRLEADRHRDALFLQVPDAISFVLRAVRAGLPVSEALRTVAREMPSPTREEFDRAVSHLAIGTALDQALLALAERTRLAEYKFLAVVIALQAQTGGNLGEALENLAEITRQRVGMRGKILALTAEARLSAKILIALPLVCGAAIAVLVPGHLTPMVQEPQGRKMLLGGVAALLIGVLIIRAMLRSAAKD</sequence>
<gene>
    <name evidence="8" type="ORF">LHA35_23835</name>
</gene>
<evidence type="ECO:0000256" key="3">
    <source>
        <dbReference type="ARBA" id="ARBA00022692"/>
    </source>
</evidence>
<protein>
    <submittedName>
        <fullName evidence="8">Type II secretion system F family protein</fullName>
    </submittedName>
</protein>
<evidence type="ECO:0000259" key="7">
    <source>
        <dbReference type="Pfam" id="PF00482"/>
    </source>
</evidence>
<feature type="transmembrane region" description="Helical" evidence="6">
    <location>
        <begin position="114"/>
        <end position="132"/>
    </location>
</feature>
<dbReference type="PANTHER" id="PTHR35007:SF1">
    <property type="entry name" value="PILUS ASSEMBLY PROTEIN"/>
    <property type="match status" value="1"/>
</dbReference>
<dbReference type="Proteomes" id="UP001139311">
    <property type="component" value="Unassembled WGS sequence"/>
</dbReference>
<name>A0A9X1IH63_9PROT</name>
<dbReference type="AlphaFoldDB" id="A0A9X1IH63"/>
<dbReference type="Gene3D" id="1.20.81.30">
    <property type="entry name" value="Type II secretion system (T2SS), domain F"/>
    <property type="match status" value="1"/>
</dbReference>
<proteinExistence type="predicted"/>
<evidence type="ECO:0000256" key="2">
    <source>
        <dbReference type="ARBA" id="ARBA00022475"/>
    </source>
</evidence>
<comment type="caution">
    <text evidence="8">The sequence shown here is derived from an EMBL/GenBank/DDBJ whole genome shotgun (WGS) entry which is preliminary data.</text>
</comment>
<evidence type="ECO:0000256" key="5">
    <source>
        <dbReference type="ARBA" id="ARBA00023136"/>
    </source>
</evidence>
<evidence type="ECO:0000256" key="6">
    <source>
        <dbReference type="SAM" id="Phobius"/>
    </source>
</evidence>
<keyword evidence="2" id="KW-1003">Cell membrane</keyword>
<feature type="transmembrane region" description="Helical" evidence="6">
    <location>
        <begin position="295"/>
        <end position="314"/>
    </location>
</feature>
<evidence type="ECO:0000256" key="4">
    <source>
        <dbReference type="ARBA" id="ARBA00022989"/>
    </source>
</evidence>
<keyword evidence="4 6" id="KW-1133">Transmembrane helix</keyword>
<keyword evidence="9" id="KW-1185">Reference proteome</keyword>
<feature type="domain" description="Type II secretion system protein GspF" evidence="7">
    <location>
        <begin position="154"/>
        <end position="272"/>
    </location>
</feature>
<dbReference type="EMBL" id="JAJAQI010000052">
    <property type="protein sequence ID" value="MCB4824766.1"/>
    <property type="molecule type" value="Genomic_DNA"/>
</dbReference>
<evidence type="ECO:0000256" key="1">
    <source>
        <dbReference type="ARBA" id="ARBA00004651"/>
    </source>
</evidence>
<evidence type="ECO:0000313" key="9">
    <source>
        <dbReference type="Proteomes" id="UP001139311"/>
    </source>
</evidence>
<accession>A0A9X1IH63</accession>
<keyword evidence="5 6" id="KW-0472">Membrane</keyword>
<keyword evidence="3 6" id="KW-0812">Transmembrane</keyword>
<comment type="subcellular location">
    <subcellularLocation>
        <location evidence="1">Cell membrane</location>
        <topology evidence="1">Multi-pass membrane protein</topology>
    </subcellularLocation>
</comment>
<evidence type="ECO:0000313" key="8">
    <source>
        <dbReference type="EMBL" id="MCB4824766.1"/>
    </source>
</evidence>
<reference evidence="8" key="1">
    <citation type="submission" date="2021-10" db="EMBL/GenBank/DDBJ databases">
        <title>Roseicella aerolatum sp. nov., isolated from aerosols of e-waste dismantling site.</title>
        <authorList>
            <person name="Qin T."/>
        </authorList>
    </citation>
    <scope>NUCLEOTIDE SEQUENCE</scope>
    <source>
        <strain evidence="8">GB24</strain>
    </source>
</reference>
<dbReference type="RefSeq" id="WP_226613226.1">
    <property type="nucleotide sequence ID" value="NZ_JAJAQI010000052.1"/>
</dbReference>
<dbReference type="GO" id="GO:0005886">
    <property type="term" value="C:plasma membrane"/>
    <property type="evidence" value="ECO:0007669"/>
    <property type="project" value="UniProtKB-SubCell"/>
</dbReference>
<dbReference type="InterPro" id="IPR018076">
    <property type="entry name" value="T2SS_GspF_dom"/>
</dbReference>
<organism evidence="8 9">
    <name type="scientific">Roseicella aerolata</name>
    <dbReference type="NCBI Taxonomy" id="2883479"/>
    <lineage>
        <taxon>Bacteria</taxon>
        <taxon>Pseudomonadati</taxon>
        <taxon>Pseudomonadota</taxon>
        <taxon>Alphaproteobacteria</taxon>
        <taxon>Acetobacterales</taxon>
        <taxon>Roseomonadaceae</taxon>
        <taxon>Roseicella</taxon>
    </lineage>
</organism>
<dbReference type="InterPro" id="IPR042094">
    <property type="entry name" value="T2SS_GspF_sf"/>
</dbReference>
<feature type="transmembrane region" description="Helical" evidence="6">
    <location>
        <begin position="87"/>
        <end position="108"/>
    </location>
</feature>